<keyword evidence="4" id="KW-1185">Reference proteome</keyword>
<dbReference type="EMBL" id="LT629689">
    <property type="protein sequence ID" value="SDF61335.1"/>
    <property type="molecule type" value="Genomic_DNA"/>
</dbReference>
<reference evidence="3 5" key="2">
    <citation type="submission" date="2019-06" db="EMBL/GenBank/DDBJ databases">
        <title>Pseudomonas bimorpha sp. nov. isolated from bovine raw milk and skim milk concentrate.</title>
        <authorList>
            <person name="Hofmann K."/>
            <person name="Huptas C."/>
            <person name="Doll E."/>
            <person name="Scherer S."/>
            <person name="Wenning M."/>
        </authorList>
    </citation>
    <scope>NUCLEOTIDE SEQUENCE [LARGE SCALE GENOMIC DNA]</scope>
    <source>
        <strain evidence="3 5">DSM 17835</strain>
    </source>
</reference>
<dbReference type="AlphaFoldDB" id="A0A5C5QFS7"/>
<dbReference type="Proteomes" id="UP000182858">
    <property type="component" value="Chromosome I"/>
</dbReference>
<dbReference type="EMBL" id="VFET01000010">
    <property type="protein sequence ID" value="TWS04144.1"/>
    <property type="molecule type" value="Genomic_DNA"/>
</dbReference>
<keyword evidence="1" id="KW-0812">Transmembrane</keyword>
<evidence type="ECO:0000313" key="4">
    <source>
        <dbReference type="Proteomes" id="UP000182858"/>
    </source>
</evidence>
<dbReference type="Pfam" id="PF14264">
    <property type="entry name" value="Glucos_trans_II"/>
    <property type="match status" value="1"/>
</dbReference>
<feature type="transmembrane region" description="Helical" evidence="1">
    <location>
        <begin position="324"/>
        <end position="342"/>
    </location>
</feature>
<dbReference type="GeneID" id="78554863"/>
<feature type="transmembrane region" description="Helical" evidence="1">
    <location>
        <begin position="157"/>
        <end position="182"/>
    </location>
</feature>
<sequence length="507" mass="57115">MWADRVLTKKEVFYFFLVASMFYVFPIIHADFRYIDDNWRSLLLDYDQWRDQGRMLLEYTLTGLSLVPAKVNMFPLPLFVSIGVMAAAMASVTMYFFSGPSLFTCLVFLPLLCNPFFLGNLTYQYDGPGMVLAVSAAVFAITNNAKSAAVRCLVSAILIAVVLALYQLTVSVFVGLCVVEFVWNVRNKKPINDVLSVVVTRAGQLMAGCLIYFFSAFQLASDERGRLLPLNMDWWEGVSTKLLLTMNKVMLLFNPALWVVASILLVTAGFSYLMWMRHFKEMKGGTLGRAVVVGLYLLAVPILVLCVPGAMLFVAEKSLDARNYIGFSVVLVFLFLLSYELFSIVRKGMAWFLVVPTMMMFSLSYTYGQVLIAKKELEVAMATYIAYDLISRSELNTKRVFYYMSHGISNNWIPSAHGAMTHMPVQRYILSGSNAMLFPEFFPRLGVTNVVNGYFKGFQSEITALKKEVCEPVVDNPFYSICVVGDSGFIAIKNRADSEDYTERFKP</sequence>
<organism evidence="3 5">
    <name type="scientific">Pseudomonas extremaustralis</name>
    <dbReference type="NCBI Taxonomy" id="359110"/>
    <lineage>
        <taxon>Bacteria</taxon>
        <taxon>Pseudomonadati</taxon>
        <taxon>Pseudomonadota</taxon>
        <taxon>Gammaproteobacteria</taxon>
        <taxon>Pseudomonadales</taxon>
        <taxon>Pseudomonadaceae</taxon>
        <taxon>Pseudomonas</taxon>
    </lineage>
</organism>
<accession>A0A5C5QFS7</accession>
<reference evidence="2 4" key="1">
    <citation type="submission" date="2016-10" db="EMBL/GenBank/DDBJ databases">
        <authorList>
            <person name="Varghese N."/>
            <person name="Submissions S."/>
        </authorList>
    </citation>
    <scope>NUCLEOTIDE SEQUENCE [LARGE SCALE GENOMIC DNA]</scope>
    <source>
        <strain evidence="2 4">DSM 17835</strain>
    </source>
</reference>
<feature type="transmembrane region" description="Helical" evidence="1">
    <location>
        <begin position="12"/>
        <end position="30"/>
    </location>
</feature>
<protein>
    <submittedName>
        <fullName evidence="2">Glucosyl transferase GtrII</fullName>
    </submittedName>
</protein>
<evidence type="ECO:0000256" key="1">
    <source>
        <dbReference type="SAM" id="Phobius"/>
    </source>
</evidence>
<dbReference type="Proteomes" id="UP000317951">
    <property type="component" value="Unassembled WGS sequence"/>
</dbReference>
<feature type="transmembrane region" description="Helical" evidence="1">
    <location>
        <begin position="74"/>
        <end position="97"/>
    </location>
</feature>
<dbReference type="OrthoDB" id="1317478at2"/>
<keyword evidence="2" id="KW-0808">Transferase</keyword>
<keyword evidence="1" id="KW-1133">Transmembrane helix</keyword>
<feature type="transmembrane region" description="Helical" evidence="1">
    <location>
        <begin position="295"/>
        <end position="315"/>
    </location>
</feature>
<feature type="transmembrane region" description="Helical" evidence="1">
    <location>
        <begin position="348"/>
        <end position="367"/>
    </location>
</feature>
<evidence type="ECO:0000313" key="5">
    <source>
        <dbReference type="Proteomes" id="UP000317951"/>
    </source>
</evidence>
<evidence type="ECO:0000313" key="2">
    <source>
        <dbReference type="EMBL" id="SDF61335.1"/>
    </source>
</evidence>
<dbReference type="InterPro" id="IPR025686">
    <property type="entry name" value="Glucos_trans_II"/>
</dbReference>
<dbReference type="RefSeq" id="WP_130926086.1">
    <property type="nucleotide sequence ID" value="NZ_LT629689.1"/>
</dbReference>
<evidence type="ECO:0000313" key="3">
    <source>
        <dbReference type="EMBL" id="TWS04144.1"/>
    </source>
</evidence>
<dbReference type="GO" id="GO:0016740">
    <property type="term" value="F:transferase activity"/>
    <property type="evidence" value="ECO:0007669"/>
    <property type="project" value="UniProtKB-KW"/>
</dbReference>
<gene>
    <name evidence="3" type="ORF">FIV36_13880</name>
    <name evidence="2" type="ORF">SAMN05216591_3467</name>
</gene>
<feature type="transmembrane region" description="Helical" evidence="1">
    <location>
        <begin position="202"/>
        <end position="220"/>
    </location>
</feature>
<proteinExistence type="predicted"/>
<keyword evidence="1" id="KW-0472">Membrane</keyword>
<name>A0A5C5QFS7_9PSED</name>
<feature type="transmembrane region" description="Helical" evidence="1">
    <location>
        <begin position="102"/>
        <end position="121"/>
    </location>
</feature>
<feature type="transmembrane region" description="Helical" evidence="1">
    <location>
        <begin position="251"/>
        <end position="275"/>
    </location>
</feature>